<evidence type="ECO:0000313" key="7">
    <source>
        <dbReference type="Proteomes" id="UP000517678"/>
    </source>
</evidence>
<keyword evidence="3" id="KW-0508">mRNA splicing</keyword>
<evidence type="ECO:0000256" key="3">
    <source>
        <dbReference type="RuleBase" id="RU369096"/>
    </source>
</evidence>
<comment type="subcellular location">
    <subcellularLocation>
        <location evidence="1 3">Nucleus</location>
    </subcellularLocation>
</comment>
<feature type="non-terminal residue" evidence="6">
    <location>
        <position position="187"/>
    </location>
</feature>
<feature type="compositionally biased region" description="Low complexity" evidence="4">
    <location>
        <begin position="88"/>
        <end position="100"/>
    </location>
</feature>
<dbReference type="GO" id="GO:0000398">
    <property type="term" value="P:mRNA splicing, via spliceosome"/>
    <property type="evidence" value="ECO:0007669"/>
    <property type="project" value="UniProtKB-UniRule"/>
</dbReference>
<dbReference type="Proteomes" id="UP000517678">
    <property type="component" value="Unassembled WGS sequence"/>
</dbReference>
<dbReference type="PANTHER" id="PTHR15818:SF2">
    <property type="entry name" value="G-PATCH DOMAIN AND KOW MOTIFS-CONTAINING PROTEIN"/>
    <property type="match status" value="1"/>
</dbReference>
<dbReference type="InterPro" id="IPR026822">
    <property type="entry name" value="Spp2/MOS2_G-patch"/>
</dbReference>
<dbReference type="PANTHER" id="PTHR15818">
    <property type="entry name" value="G PATCH AND KOW-CONTAINING"/>
    <property type="match status" value="1"/>
</dbReference>
<feature type="domain" description="Spp2/MOS2 G-patch" evidence="5">
    <location>
        <begin position="131"/>
        <end position="185"/>
    </location>
</feature>
<protein>
    <recommendedName>
        <fullName evidence="3">G-patch domain and KOW motifs-containing protein</fullName>
    </recommendedName>
</protein>
<feature type="non-terminal residue" evidence="6">
    <location>
        <position position="1"/>
    </location>
</feature>
<comment type="function">
    <text evidence="3">RNA-binding protein involved in pre-mRNA splicing.</text>
</comment>
<dbReference type="Pfam" id="PF12656">
    <property type="entry name" value="G-patch_2"/>
    <property type="match status" value="1"/>
</dbReference>
<keyword evidence="3" id="KW-0507">mRNA processing</keyword>
<accession>A0A7K8AFB1</accession>
<keyword evidence="7" id="KW-1185">Reference proteome</keyword>
<dbReference type="AlphaFoldDB" id="A0A7K8AFB1"/>
<evidence type="ECO:0000256" key="2">
    <source>
        <dbReference type="ARBA" id="ARBA00023242"/>
    </source>
</evidence>
<keyword evidence="2 3" id="KW-0539">Nucleus</keyword>
<feature type="region of interest" description="Disordered" evidence="4">
    <location>
        <begin position="25"/>
        <end position="132"/>
    </location>
</feature>
<sequence length="187" mass="20025">GPCVESGTDGDTDTDTDFLTAVEDQELLSTRPAPSAPKKLLVIPLIPPHHLRSPERPRAHTRPAPASDDTPSTDPTPAGAPPDLPSVEAQAMQELLQEAQQSHEQPEGRSRPPISIPLQLPDKDVATGPQPTPQDYEAMPVGQFGLAVLWGMGWSQGQGIERTFLRVMARLEHRPHPQGLGLGAEGA</sequence>
<name>A0A7K8AFB1_9CORV</name>
<organism evidence="6 7">
    <name type="scientific">Cnemophilus loriae</name>
    <name type="common">Loria's bird-of-paradise</name>
    <dbReference type="NCBI Taxonomy" id="254448"/>
    <lineage>
        <taxon>Eukaryota</taxon>
        <taxon>Metazoa</taxon>
        <taxon>Chordata</taxon>
        <taxon>Craniata</taxon>
        <taxon>Vertebrata</taxon>
        <taxon>Euteleostomi</taxon>
        <taxon>Archelosauria</taxon>
        <taxon>Archosauria</taxon>
        <taxon>Dinosauria</taxon>
        <taxon>Saurischia</taxon>
        <taxon>Theropoda</taxon>
        <taxon>Coelurosauria</taxon>
        <taxon>Aves</taxon>
        <taxon>Neognathae</taxon>
        <taxon>Neoaves</taxon>
        <taxon>Telluraves</taxon>
        <taxon>Australaves</taxon>
        <taxon>Passeriformes</taxon>
        <taxon>Corvoidea</taxon>
        <taxon>Corvidae</taxon>
        <taxon>Cnemophilus</taxon>
    </lineage>
</organism>
<evidence type="ECO:0000313" key="6">
    <source>
        <dbReference type="EMBL" id="NXB01417.1"/>
    </source>
</evidence>
<evidence type="ECO:0000256" key="1">
    <source>
        <dbReference type="ARBA" id="ARBA00004123"/>
    </source>
</evidence>
<proteinExistence type="inferred from homology"/>
<reference evidence="6 7" key="1">
    <citation type="submission" date="2019-09" db="EMBL/GenBank/DDBJ databases">
        <title>Bird 10,000 Genomes (B10K) Project - Family phase.</title>
        <authorList>
            <person name="Zhang G."/>
        </authorList>
    </citation>
    <scope>NUCLEOTIDE SEQUENCE [LARGE SCALE GENOMIC DNA]</scope>
    <source>
        <strain evidence="6">B10K-DU-029-38</strain>
        <tissue evidence="6">Muscle</tissue>
    </source>
</reference>
<dbReference type="GO" id="GO:0005681">
    <property type="term" value="C:spliceosomal complex"/>
    <property type="evidence" value="ECO:0007669"/>
    <property type="project" value="TreeGrafter"/>
</dbReference>
<gene>
    <name evidence="6" type="primary">Gpkow_1</name>
    <name evidence="6" type="ORF">CNELOR_R15854</name>
</gene>
<dbReference type="EMBL" id="VZTF01001714">
    <property type="protein sequence ID" value="NXB01417.1"/>
    <property type="molecule type" value="Genomic_DNA"/>
</dbReference>
<evidence type="ECO:0000259" key="5">
    <source>
        <dbReference type="Pfam" id="PF12656"/>
    </source>
</evidence>
<dbReference type="InterPro" id="IPR045166">
    <property type="entry name" value="Spp2-like"/>
</dbReference>
<comment type="similarity">
    <text evidence="3">Belongs to the MOS2 family.</text>
</comment>
<evidence type="ECO:0000256" key="4">
    <source>
        <dbReference type="SAM" id="MobiDB-lite"/>
    </source>
</evidence>
<comment type="caution">
    <text evidence="6">The sequence shown here is derived from an EMBL/GenBank/DDBJ whole genome shotgun (WGS) entry which is preliminary data.</text>
</comment>